<name>A0A0B7BCA5_9EUPU</name>
<dbReference type="EMBL" id="HACG01042905">
    <property type="protein sequence ID" value="CEK89770.1"/>
    <property type="molecule type" value="Transcribed_RNA"/>
</dbReference>
<dbReference type="AlphaFoldDB" id="A0A0B7BCA5"/>
<reference evidence="1" key="1">
    <citation type="submission" date="2014-12" db="EMBL/GenBank/DDBJ databases">
        <title>Insight into the proteome of Arion vulgaris.</title>
        <authorList>
            <person name="Aradska J."/>
            <person name="Bulat T."/>
            <person name="Smidak R."/>
            <person name="Sarate P."/>
            <person name="Gangsoo J."/>
            <person name="Sialana F."/>
            <person name="Bilban M."/>
            <person name="Lubec G."/>
        </authorList>
    </citation>
    <scope>NUCLEOTIDE SEQUENCE</scope>
    <source>
        <tissue evidence="1">Skin</tissue>
    </source>
</reference>
<sequence length="54" mass="6377">MVENNCSGPMIKVEQNYFTSQLLALPDWLWLLQFFSRFSVASLPYHSLWVLLKD</sequence>
<protein>
    <submittedName>
        <fullName evidence="1">Uncharacterized protein</fullName>
    </submittedName>
</protein>
<accession>A0A0B7BCA5</accession>
<gene>
    <name evidence="1" type="primary">ORF172797</name>
</gene>
<proteinExistence type="predicted"/>
<evidence type="ECO:0000313" key="1">
    <source>
        <dbReference type="EMBL" id="CEK89770.1"/>
    </source>
</evidence>
<organism evidence="1">
    <name type="scientific">Arion vulgaris</name>
    <dbReference type="NCBI Taxonomy" id="1028688"/>
    <lineage>
        <taxon>Eukaryota</taxon>
        <taxon>Metazoa</taxon>
        <taxon>Spiralia</taxon>
        <taxon>Lophotrochozoa</taxon>
        <taxon>Mollusca</taxon>
        <taxon>Gastropoda</taxon>
        <taxon>Heterobranchia</taxon>
        <taxon>Euthyneura</taxon>
        <taxon>Panpulmonata</taxon>
        <taxon>Eupulmonata</taxon>
        <taxon>Stylommatophora</taxon>
        <taxon>Helicina</taxon>
        <taxon>Arionoidea</taxon>
        <taxon>Arionidae</taxon>
        <taxon>Arion</taxon>
    </lineage>
</organism>